<keyword evidence="2" id="KW-0472">Membrane</keyword>
<protein>
    <submittedName>
        <fullName evidence="3">Uncharacterized protein</fullName>
    </submittedName>
</protein>
<sequence length="271" mass="31035">MRNRQAATVSTEAEVKPLKVVKPEVQPDYSAQLKAIESRKEAIRQAEAERLRELDELAEQEAKARDNVKQANRQQKADLLSMAKYYRELAVEQTERPKADELIGWAMDCERQARLIVIEGEVEEAPQAAAEAVEKPSFLERHRQLVSVGVILLVGALIYIAGEYFNLAREIIIERNKLLPPEQQMQPYDITSFQKLAFEKMVQFTDLPVALLLLLLVMPPVGFYVLPLIRTKPDFWYEFKHELTPYQRCVLATCFVLGFLLLACLAHLVKL</sequence>
<reference evidence="3 4" key="1">
    <citation type="submission" date="2019-10" db="EMBL/GenBank/DDBJ databases">
        <title>Rudanella paleaurantiibacter sp. nov., isolated from sludge.</title>
        <authorList>
            <person name="Xu S.Q."/>
        </authorList>
    </citation>
    <scope>NUCLEOTIDE SEQUENCE [LARGE SCALE GENOMIC DNA]</scope>
    <source>
        <strain evidence="3 4">HX-22-17</strain>
    </source>
</reference>
<feature type="coiled-coil region" evidence="1">
    <location>
        <begin position="43"/>
        <end position="74"/>
    </location>
</feature>
<dbReference type="Proteomes" id="UP000488299">
    <property type="component" value="Unassembled WGS sequence"/>
</dbReference>
<evidence type="ECO:0000313" key="3">
    <source>
        <dbReference type="EMBL" id="KAB7728027.1"/>
    </source>
</evidence>
<evidence type="ECO:0000313" key="4">
    <source>
        <dbReference type="Proteomes" id="UP000488299"/>
    </source>
</evidence>
<proteinExistence type="predicted"/>
<organism evidence="3 4">
    <name type="scientific">Rudanella paleaurantiibacter</name>
    <dbReference type="NCBI Taxonomy" id="2614655"/>
    <lineage>
        <taxon>Bacteria</taxon>
        <taxon>Pseudomonadati</taxon>
        <taxon>Bacteroidota</taxon>
        <taxon>Cytophagia</taxon>
        <taxon>Cytophagales</taxon>
        <taxon>Cytophagaceae</taxon>
        <taxon>Rudanella</taxon>
    </lineage>
</organism>
<keyword evidence="1" id="KW-0175">Coiled coil</keyword>
<feature type="transmembrane region" description="Helical" evidence="2">
    <location>
        <begin position="145"/>
        <end position="162"/>
    </location>
</feature>
<keyword evidence="2" id="KW-1133">Transmembrane helix</keyword>
<keyword evidence="2" id="KW-0812">Transmembrane</keyword>
<keyword evidence="4" id="KW-1185">Reference proteome</keyword>
<gene>
    <name evidence="3" type="ORF">F5984_19935</name>
</gene>
<comment type="caution">
    <text evidence="3">The sequence shown here is derived from an EMBL/GenBank/DDBJ whole genome shotgun (WGS) entry which is preliminary data.</text>
</comment>
<feature type="transmembrane region" description="Helical" evidence="2">
    <location>
        <begin position="249"/>
        <end position="269"/>
    </location>
</feature>
<evidence type="ECO:0000256" key="2">
    <source>
        <dbReference type="SAM" id="Phobius"/>
    </source>
</evidence>
<dbReference type="RefSeq" id="WP_152125977.1">
    <property type="nucleotide sequence ID" value="NZ_WELI01000009.1"/>
</dbReference>
<accession>A0A7J5TVC5</accession>
<name>A0A7J5TVC5_9BACT</name>
<dbReference type="EMBL" id="WELI01000009">
    <property type="protein sequence ID" value="KAB7728027.1"/>
    <property type="molecule type" value="Genomic_DNA"/>
</dbReference>
<evidence type="ECO:0000256" key="1">
    <source>
        <dbReference type="SAM" id="Coils"/>
    </source>
</evidence>
<feature type="transmembrane region" description="Helical" evidence="2">
    <location>
        <begin position="209"/>
        <end position="229"/>
    </location>
</feature>
<dbReference type="AlphaFoldDB" id="A0A7J5TVC5"/>